<dbReference type="EMBL" id="BAAAMR010000014">
    <property type="protein sequence ID" value="GAA2129725.1"/>
    <property type="molecule type" value="Genomic_DNA"/>
</dbReference>
<protein>
    <submittedName>
        <fullName evidence="1">Uncharacterized protein</fullName>
    </submittedName>
</protein>
<gene>
    <name evidence="1" type="ORF">GCM10009727_21340</name>
</gene>
<evidence type="ECO:0000313" key="1">
    <source>
        <dbReference type="EMBL" id="GAA2129725.1"/>
    </source>
</evidence>
<reference evidence="1 2" key="1">
    <citation type="journal article" date="2019" name="Int. J. Syst. Evol. Microbiol.">
        <title>The Global Catalogue of Microorganisms (GCM) 10K type strain sequencing project: providing services to taxonomists for standard genome sequencing and annotation.</title>
        <authorList>
            <consortium name="The Broad Institute Genomics Platform"/>
            <consortium name="The Broad Institute Genome Sequencing Center for Infectious Disease"/>
            <person name="Wu L."/>
            <person name="Ma J."/>
        </authorList>
    </citation>
    <scope>NUCLEOTIDE SEQUENCE [LARGE SCALE GENOMIC DNA]</scope>
    <source>
        <strain evidence="1 2">JCM 13850</strain>
    </source>
</reference>
<comment type="caution">
    <text evidence="1">The sequence shown here is derived from an EMBL/GenBank/DDBJ whole genome shotgun (WGS) entry which is preliminary data.</text>
</comment>
<evidence type="ECO:0000313" key="2">
    <source>
        <dbReference type="Proteomes" id="UP001501020"/>
    </source>
</evidence>
<keyword evidence="2" id="KW-1185">Reference proteome</keyword>
<name>A0ABN2YN31_9ACTN</name>
<proteinExistence type="predicted"/>
<sequence>MTVTQVRSATAAEAKDPRELVAPEVFALLVEDLRRYQHVTKEYAERMVEQALVFLKAQAGIVRARAEGRPWVRIVPTVPVDPAWHAFMLRSQAYAAFCVEHAGQYIHHVPFQDEAILSGDTLEVTIPELRRTGYRIDLEFWHGERNPCCPPECAPPKNI</sequence>
<dbReference type="RefSeq" id="WP_344264219.1">
    <property type="nucleotide sequence ID" value="NZ_BAAAMR010000014.1"/>
</dbReference>
<dbReference type="Proteomes" id="UP001501020">
    <property type="component" value="Unassembled WGS sequence"/>
</dbReference>
<organism evidence="1 2">
    <name type="scientific">Actinomadura napierensis</name>
    <dbReference type="NCBI Taxonomy" id="267854"/>
    <lineage>
        <taxon>Bacteria</taxon>
        <taxon>Bacillati</taxon>
        <taxon>Actinomycetota</taxon>
        <taxon>Actinomycetes</taxon>
        <taxon>Streptosporangiales</taxon>
        <taxon>Thermomonosporaceae</taxon>
        <taxon>Actinomadura</taxon>
    </lineage>
</organism>
<accession>A0ABN2YN31</accession>